<dbReference type="VEuPathDB" id="TriTrypDB:Tb427_000789000"/>
<keyword evidence="5 9" id="KW-0732">Signal</keyword>
<feature type="domain" description="Trypanosome variant surface glycoprotein B-type N-terminal" evidence="11">
    <location>
        <begin position="11"/>
        <end position="365"/>
    </location>
</feature>
<comment type="subcellular location">
    <subcellularLocation>
        <location evidence="2">Cell membrane</location>
        <topology evidence="2">Lipid-anchor</topology>
        <topology evidence="2">GPI-anchor</topology>
    </subcellularLocation>
</comment>
<evidence type="ECO:0000313" key="12">
    <source>
        <dbReference type="EMBL" id="AGH59966.1"/>
    </source>
</evidence>
<organism evidence="12">
    <name type="scientific">Trypanosoma brucei</name>
    <dbReference type="NCBI Taxonomy" id="5691"/>
    <lineage>
        <taxon>Eukaryota</taxon>
        <taxon>Discoba</taxon>
        <taxon>Euglenozoa</taxon>
        <taxon>Kinetoplastea</taxon>
        <taxon>Metakinetoplastina</taxon>
        <taxon>Trypanosomatida</taxon>
        <taxon>Trypanosomatidae</taxon>
        <taxon>Trypanosoma</taxon>
    </lineage>
</organism>
<evidence type="ECO:0000256" key="2">
    <source>
        <dbReference type="ARBA" id="ARBA00004609"/>
    </source>
</evidence>
<reference evidence="12" key="1">
    <citation type="submission" date="2013-02" db="EMBL/GenBank/DDBJ databases">
        <authorList>
            <person name="Cross G.A.M."/>
            <person name="Kim H.-S."/>
            <person name="Wickstead B."/>
        </authorList>
    </citation>
    <scope>NUCLEOTIDE SEQUENCE</scope>
    <source>
        <strain evidence="12">Lister 427</strain>
    </source>
</reference>
<evidence type="ECO:0000256" key="4">
    <source>
        <dbReference type="ARBA" id="ARBA00022622"/>
    </source>
</evidence>
<accession>M4SXF1</accession>
<evidence type="ECO:0000259" key="10">
    <source>
        <dbReference type="Pfam" id="PF10659"/>
    </source>
</evidence>
<evidence type="ECO:0000256" key="5">
    <source>
        <dbReference type="ARBA" id="ARBA00022729"/>
    </source>
</evidence>
<feature type="signal peptide" evidence="9">
    <location>
        <begin position="1"/>
        <end position="21"/>
    </location>
</feature>
<reference evidence="12" key="2">
    <citation type="journal article" date="2014" name="Mol. Biochem. Parasitol.">
        <title>Capturing the variant surface glycoprotein repertoire (the VSGnome) of Trypanosoma brucei Lister 427.</title>
        <authorList>
            <person name="Cross G.A."/>
            <person name="Kim H.S."/>
            <person name="Wickstead B."/>
        </authorList>
    </citation>
    <scope>NUCLEOTIDE SEQUENCE</scope>
    <source>
        <strain evidence="12">Lister 427</strain>
    </source>
</reference>
<dbReference type="VEuPathDB" id="TriTrypDB:Tb927.9.16320"/>
<keyword evidence="4" id="KW-0336">GPI-anchor</keyword>
<dbReference type="GO" id="GO:0098552">
    <property type="term" value="C:side of membrane"/>
    <property type="evidence" value="ECO:0007669"/>
    <property type="project" value="UniProtKB-KW"/>
</dbReference>
<keyword evidence="6" id="KW-0472">Membrane</keyword>
<proteinExistence type="predicted"/>
<dbReference type="InterPro" id="IPR025932">
    <property type="entry name" value="Trypano_VSG_B_N_dom"/>
</dbReference>
<dbReference type="Pfam" id="PF10659">
    <property type="entry name" value="Trypan_glycop_C"/>
    <property type="match status" value="1"/>
</dbReference>
<name>M4SXF1_9TRYP</name>
<feature type="chain" id="PRO_5004058074" evidence="9">
    <location>
        <begin position="22"/>
        <end position="507"/>
    </location>
</feature>
<protein>
    <submittedName>
        <fullName evidence="12">Variant surface glycoprotein 1023</fullName>
    </submittedName>
</protein>
<evidence type="ECO:0000256" key="1">
    <source>
        <dbReference type="ARBA" id="ARBA00002523"/>
    </source>
</evidence>
<evidence type="ECO:0000259" key="11">
    <source>
        <dbReference type="Pfam" id="PF13206"/>
    </source>
</evidence>
<comment type="function">
    <text evidence="1">VSG forms a coat on the surface of the parasite. The trypanosome evades the immune response of the host by expressing a series of antigenically distinct VSGs from an estimated 1000 VSG genes.</text>
</comment>
<feature type="domain" description="Trypanosome variant surface glycoprotein C-terminal" evidence="10">
    <location>
        <begin position="401"/>
        <end position="506"/>
    </location>
</feature>
<evidence type="ECO:0000256" key="9">
    <source>
        <dbReference type="SAM" id="SignalP"/>
    </source>
</evidence>
<evidence type="ECO:0000256" key="8">
    <source>
        <dbReference type="ARBA" id="ARBA00023288"/>
    </source>
</evidence>
<sequence>MKPIIQVLLLLLHLSVHGAQGATDPAEAAIEFKALCRLTKLLETPVVKSSPDPKVEHEVLEILKLNMSAAPESWRANFGDGSAKHDWASIKGKYSSEPYGKDWETSWPDWLKAAAGIAPTDSNKDWLEKHPRPATTQIAAAQLKPLAAAAKQLQATYVTQYKVEVKEKIDLAEAKLKAALTGVHSTKGKDFNTFAATNGAARTNGDCNGDKAGQGVLYDIACLCIGAATTETDGCIGGELSKSWSATKGDLAAAMTELKSHCGQGFKPTLTAETLTAAVAAVENLIGRRGTTTVVGDKLGKSDSADCTGADGRVCVKYNEYYSSTANSPKKAKVPWMAAIEEASTALTAAEKAKTQAVVTAASIANLKTTAEAVYAAAQIKQEVTASESQGAPQSKHTRDCTNIKTNTTCKEKRCKWEEKDGKDGKCVVNESKVTQQTNAAGTGETATGGAASTGCAQHFNDKEKCEKINEGKEKPVCAWKKGGEGDKEKDQLRCRNGIFLKNKKIF</sequence>
<dbReference type="GO" id="GO:0005886">
    <property type="term" value="C:plasma membrane"/>
    <property type="evidence" value="ECO:0007669"/>
    <property type="project" value="UniProtKB-SubCell"/>
</dbReference>
<evidence type="ECO:0000256" key="3">
    <source>
        <dbReference type="ARBA" id="ARBA00022475"/>
    </source>
</evidence>
<keyword evidence="3" id="KW-1003">Cell membrane</keyword>
<keyword evidence="8" id="KW-0449">Lipoprotein</keyword>
<dbReference type="EMBL" id="KC612535">
    <property type="protein sequence ID" value="AGH59966.1"/>
    <property type="molecule type" value="Genomic_DNA"/>
</dbReference>
<keyword evidence="7" id="KW-0325">Glycoprotein</keyword>
<dbReference type="InterPro" id="IPR019609">
    <property type="entry name" value="Variant_surf_glycoprt_trypan_C"/>
</dbReference>
<dbReference type="AlphaFoldDB" id="M4SXF1"/>
<dbReference type="VEuPathDB" id="TriTrypDB:Tbg.972.2.4430"/>
<evidence type="ECO:0000256" key="6">
    <source>
        <dbReference type="ARBA" id="ARBA00023136"/>
    </source>
</evidence>
<dbReference type="Pfam" id="PF13206">
    <property type="entry name" value="VSG_B"/>
    <property type="match status" value="1"/>
</dbReference>
<evidence type="ECO:0000256" key="7">
    <source>
        <dbReference type="ARBA" id="ARBA00023180"/>
    </source>
</evidence>